<evidence type="ECO:0000256" key="7">
    <source>
        <dbReference type="ARBA" id="ARBA00025526"/>
    </source>
</evidence>
<dbReference type="Pfam" id="PF03144">
    <property type="entry name" value="GTP_EFTU_D2"/>
    <property type="match status" value="1"/>
</dbReference>
<dbReference type="GO" id="GO:0003723">
    <property type="term" value="F:RNA binding"/>
    <property type="evidence" value="ECO:0007669"/>
    <property type="project" value="InterPro"/>
</dbReference>
<keyword evidence="4" id="KW-0547">Nucleotide-binding</keyword>
<comment type="function">
    <text evidence="7">Translation factor necessary for the incorporation of selenocysteine into proteins. It probably replaces EF-Tu for the insertion of selenocysteine directed by the UGA codon. SelB binds GTP and GDP.</text>
</comment>
<dbReference type="Gene3D" id="1.10.10.10">
    <property type="entry name" value="Winged helix-like DNA-binding domain superfamily/Winged helix DNA-binding domain"/>
    <property type="match status" value="3"/>
</dbReference>
<dbReference type="InterPro" id="IPR000795">
    <property type="entry name" value="T_Tr_GTP-bd_dom"/>
</dbReference>
<dbReference type="AlphaFoldDB" id="A0A7W9EL91"/>
<keyword evidence="10" id="KW-0251">Elongation factor</keyword>
<dbReference type="Pfam" id="PF21214">
    <property type="entry name" value="WHD_2nd_SelB_bact"/>
    <property type="match status" value="1"/>
</dbReference>
<dbReference type="InterPro" id="IPR009000">
    <property type="entry name" value="Transl_B-barrel_sf"/>
</dbReference>
<comment type="caution">
    <text evidence="10">The sequence shown here is derived from an EMBL/GenBank/DDBJ whole genome shotgun (WGS) entry which is preliminary data.</text>
</comment>
<keyword evidence="11" id="KW-1185">Reference proteome</keyword>
<dbReference type="GO" id="GO:0003746">
    <property type="term" value="F:translation elongation factor activity"/>
    <property type="evidence" value="ECO:0007669"/>
    <property type="project" value="UniProtKB-KW"/>
</dbReference>
<dbReference type="GO" id="GO:0001514">
    <property type="term" value="P:selenocysteine incorporation"/>
    <property type="evidence" value="ECO:0007669"/>
    <property type="project" value="InterPro"/>
</dbReference>
<dbReference type="PROSITE" id="PS00301">
    <property type="entry name" value="G_TR_1"/>
    <property type="match status" value="1"/>
</dbReference>
<evidence type="ECO:0000256" key="1">
    <source>
        <dbReference type="ARBA" id="ARBA00004496"/>
    </source>
</evidence>
<reference evidence="10 11" key="1">
    <citation type="submission" date="2020-08" db="EMBL/GenBank/DDBJ databases">
        <title>Genomic Encyclopedia of Type Strains, Phase IV (KMG-IV): sequencing the most valuable type-strain genomes for metagenomic binning, comparative biology and taxonomic classification.</title>
        <authorList>
            <person name="Goeker M."/>
        </authorList>
    </citation>
    <scope>NUCLEOTIDE SEQUENCE [LARGE SCALE GENOMIC DNA]</scope>
    <source>
        <strain evidence="10 11">DSM 26944</strain>
    </source>
</reference>
<dbReference type="InterPro" id="IPR015190">
    <property type="entry name" value="Elong_fac_SelB-wing-hlx_typ-2"/>
</dbReference>
<dbReference type="GO" id="GO:0005525">
    <property type="term" value="F:GTP binding"/>
    <property type="evidence" value="ECO:0007669"/>
    <property type="project" value="UniProtKB-KW"/>
</dbReference>
<dbReference type="InterPro" id="IPR027417">
    <property type="entry name" value="P-loop_NTPase"/>
</dbReference>
<protein>
    <recommendedName>
        <fullName evidence="2">Selenocysteine-specific elongation factor</fullName>
    </recommendedName>
    <alternativeName>
        <fullName evidence="8">SelB translation factor</fullName>
    </alternativeName>
</protein>
<dbReference type="PRINTS" id="PR00315">
    <property type="entry name" value="ELONGATNFCT"/>
</dbReference>
<dbReference type="Gene3D" id="3.40.50.300">
    <property type="entry name" value="P-loop containing nucleotide triphosphate hydrolases"/>
    <property type="match status" value="1"/>
</dbReference>
<dbReference type="SUPFAM" id="SSF50465">
    <property type="entry name" value="EF-Tu/eEF-1alpha/eIF2-gamma C-terminal domain"/>
    <property type="match status" value="1"/>
</dbReference>
<evidence type="ECO:0000313" key="10">
    <source>
        <dbReference type="EMBL" id="MBB5702163.1"/>
    </source>
</evidence>
<dbReference type="InterPro" id="IPR004535">
    <property type="entry name" value="Transl_elong_SelB"/>
</dbReference>
<dbReference type="Pfam" id="PF09106">
    <property type="entry name" value="WHD_2nd_SelB"/>
    <property type="match status" value="1"/>
</dbReference>
<dbReference type="Proteomes" id="UP000555546">
    <property type="component" value="Unassembled WGS sequence"/>
</dbReference>
<dbReference type="PANTHER" id="PTHR43721:SF22">
    <property type="entry name" value="ELONGATION FACTOR TU, MITOCHONDRIAL"/>
    <property type="match status" value="1"/>
</dbReference>
<gene>
    <name evidence="10" type="ORF">FHS76_002038</name>
</gene>
<dbReference type="Pfam" id="PF00009">
    <property type="entry name" value="GTP_EFTU"/>
    <property type="match status" value="1"/>
</dbReference>
<evidence type="ECO:0000256" key="4">
    <source>
        <dbReference type="ARBA" id="ARBA00022741"/>
    </source>
</evidence>
<dbReference type="InterPro" id="IPR050055">
    <property type="entry name" value="EF-Tu_GTPase"/>
</dbReference>
<keyword evidence="3" id="KW-0963">Cytoplasm</keyword>
<evidence type="ECO:0000313" key="11">
    <source>
        <dbReference type="Proteomes" id="UP000555546"/>
    </source>
</evidence>
<evidence type="ECO:0000256" key="3">
    <source>
        <dbReference type="ARBA" id="ARBA00022490"/>
    </source>
</evidence>
<dbReference type="InterPro" id="IPR031157">
    <property type="entry name" value="G_TR_CS"/>
</dbReference>
<dbReference type="Gene3D" id="2.40.30.10">
    <property type="entry name" value="Translation factors"/>
    <property type="match status" value="1"/>
</dbReference>
<name>A0A7W9EL91_9HYPH</name>
<dbReference type="GO" id="GO:0005737">
    <property type="term" value="C:cytoplasm"/>
    <property type="evidence" value="ECO:0007669"/>
    <property type="project" value="UniProtKB-SubCell"/>
</dbReference>
<evidence type="ECO:0000256" key="8">
    <source>
        <dbReference type="ARBA" id="ARBA00031615"/>
    </source>
</evidence>
<feature type="domain" description="Tr-type G" evidence="9">
    <location>
        <begin position="1"/>
        <end position="170"/>
    </location>
</feature>
<keyword evidence="6" id="KW-0342">GTP-binding</keyword>
<evidence type="ECO:0000256" key="5">
    <source>
        <dbReference type="ARBA" id="ARBA00022917"/>
    </source>
</evidence>
<dbReference type="SUPFAM" id="SSF50447">
    <property type="entry name" value="Translation proteins"/>
    <property type="match status" value="1"/>
</dbReference>
<accession>A0A7W9EL91</accession>
<dbReference type="InterPro" id="IPR057335">
    <property type="entry name" value="Beta-barrel_SelB"/>
</dbReference>
<organism evidence="10 11">
    <name type="scientific">Brucella daejeonensis</name>
    <dbReference type="NCBI Taxonomy" id="659015"/>
    <lineage>
        <taxon>Bacteria</taxon>
        <taxon>Pseudomonadati</taxon>
        <taxon>Pseudomonadota</taxon>
        <taxon>Alphaproteobacteria</taxon>
        <taxon>Hyphomicrobiales</taxon>
        <taxon>Brucellaceae</taxon>
        <taxon>Brucella/Ochrobactrum group</taxon>
        <taxon>Brucella</taxon>
    </lineage>
</organism>
<dbReference type="InterPro" id="IPR009001">
    <property type="entry name" value="Transl_elong_EF1A/Init_IF2_C"/>
</dbReference>
<dbReference type="InterPro" id="IPR015191">
    <property type="entry name" value="SelB_WHD4"/>
</dbReference>
<dbReference type="PROSITE" id="PS51722">
    <property type="entry name" value="G_TR_2"/>
    <property type="match status" value="1"/>
</dbReference>
<dbReference type="CDD" id="cd04171">
    <property type="entry name" value="SelB"/>
    <property type="match status" value="1"/>
</dbReference>
<dbReference type="InterPro" id="IPR036390">
    <property type="entry name" value="WH_DNA-bd_sf"/>
</dbReference>
<dbReference type="Pfam" id="PF25461">
    <property type="entry name" value="Beta-barrel_SelB"/>
    <property type="match status" value="1"/>
</dbReference>
<dbReference type="NCBIfam" id="TIGR00475">
    <property type="entry name" value="selB"/>
    <property type="match status" value="1"/>
</dbReference>
<dbReference type="GO" id="GO:0004020">
    <property type="term" value="F:adenylylsulfate kinase activity"/>
    <property type="evidence" value="ECO:0007669"/>
    <property type="project" value="UniProtKB-EC"/>
</dbReference>
<sequence>MIVGTAGHIDHGKTSLVRALTRVDTDRLKEEKERGISIDLGFAYLPLSGEDRQILGFVDVPGHEKFVHTMLAGAASIDFVMLVVAADDGIMPQTREHLSIVNLLGIRRGIAVITKSDLAGPERLAEVKAAIRNELAPTGLADIPILTVSTLTGAGIGELQAVLETQARAFGERHAEGGFRLAVDRSFTLKGAGTVVTGTVLSGAARIGDPLIVSPSGRQARIRTIHAQNRPAEAARAGDRCALNLAGEGISRDAVHRGDMLVLPGFHRPTDRIDASLQILPTEQKPIGQWFPVRLHHASAEAGARIVLLGEEGLLPGTEGCVQLVLDRPIAAAAGDRFVIRDVSAQRTIGGGRFLDLRPPQRKRRSPERMAQLDAHAMGDPVEAARALLSVEPFFLDASAFLRDRALADEPERLAQALDATTLPQGNSVLLLLPERWAGLRDDILARLGAFHDENPDLIGMGVERLRQQLRPRLPTSAFRAAIAALGEQDLVRLDGAWLRLRDHEVTMSEADETIWREVAPLLEGEARFRPPRVRDIAGFLGEREEDVRRLLKLAGRMGRVHEVAHDHFFLRATIAEMIAILSDMDAAFDSGWFIAARFRDRIDSGRKVAIQILEFFDRNSVTIRRGDMRRLNRRKLDLFGEFTQSEERS</sequence>
<dbReference type="SUPFAM" id="SSF52540">
    <property type="entry name" value="P-loop containing nucleoside triphosphate hydrolases"/>
    <property type="match status" value="1"/>
</dbReference>
<dbReference type="GO" id="GO:0003924">
    <property type="term" value="F:GTPase activity"/>
    <property type="evidence" value="ECO:0007669"/>
    <property type="project" value="InterPro"/>
</dbReference>
<dbReference type="SUPFAM" id="SSF46785">
    <property type="entry name" value="Winged helix' DNA-binding domain"/>
    <property type="match status" value="3"/>
</dbReference>
<comment type="subcellular location">
    <subcellularLocation>
        <location evidence="1">Cytoplasm</location>
    </subcellularLocation>
</comment>
<dbReference type="EMBL" id="JACIJG010000006">
    <property type="protein sequence ID" value="MBB5702163.1"/>
    <property type="molecule type" value="Genomic_DNA"/>
</dbReference>
<dbReference type="InterPro" id="IPR036388">
    <property type="entry name" value="WH-like_DNA-bd_sf"/>
</dbReference>
<dbReference type="CDD" id="cd15491">
    <property type="entry name" value="selB_III"/>
    <property type="match status" value="1"/>
</dbReference>
<dbReference type="PANTHER" id="PTHR43721">
    <property type="entry name" value="ELONGATION FACTOR TU-RELATED"/>
    <property type="match status" value="1"/>
</dbReference>
<dbReference type="Pfam" id="PF09107">
    <property type="entry name" value="WHD_3rd_SelB"/>
    <property type="match status" value="1"/>
</dbReference>
<evidence type="ECO:0000256" key="6">
    <source>
        <dbReference type="ARBA" id="ARBA00023134"/>
    </source>
</evidence>
<proteinExistence type="predicted"/>
<dbReference type="RefSeq" id="WP_183651465.1">
    <property type="nucleotide sequence ID" value="NZ_JACIJG010000006.1"/>
</dbReference>
<dbReference type="InterPro" id="IPR004161">
    <property type="entry name" value="EFTu-like_2"/>
</dbReference>
<dbReference type="CDD" id="cd03696">
    <property type="entry name" value="SelB_II"/>
    <property type="match status" value="1"/>
</dbReference>
<keyword evidence="5" id="KW-0648">Protein biosynthesis</keyword>
<evidence type="ECO:0000259" key="9">
    <source>
        <dbReference type="PROSITE" id="PS51722"/>
    </source>
</evidence>
<dbReference type="InterPro" id="IPR048931">
    <property type="entry name" value="WHD_2nd_SelB_bact"/>
</dbReference>
<evidence type="ECO:0000256" key="2">
    <source>
        <dbReference type="ARBA" id="ARBA00015953"/>
    </source>
</evidence>